<comment type="caution">
    <text evidence="1">The sequence shown here is derived from an EMBL/GenBank/DDBJ whole genome shotgun (WGS) entry which is preliminary data.</text>
</comment>
<reference evidence="1" key="1">
    <citation type="submission" date="2019-04" db="EMBL/GenBank/DDBJ databases">
        <title>Microbes associate with the intestines of laboratory mice.</title>
        <authorList>
            <person name="Navarre W."/>
            <person name="Wong E."/>
            <person name="Huang K."/>
            <person name="Tropini C."/>
            <person name="Ng K."/>
            <person name="Yu B."/>
        </authorList>
    </citation>
    <scope>NUCLEOTIDE SEQUENCE</scope>
    <source>
        <strain evidence="1">NM01_1-7b</strain>
    </source>
</reference>
<dbReference type="EMBL" id="SRYA01000004">
    <property type="protein sequence ID" value="TGY97810.1"/>
    <property type="molecule type" value="Genomic_DNA"/>
</dbReference>
<evidence type="ECO:0000313" key="2">
    <source>
        <dbReference type="Proteomes" id="UP000304953"/>
    </source>
</evidence>
<protein>
    <submittedName>
        <fullName evidence="1">Site-specific DNA-methyltransferase</fullName>
    </submittedName>
</protein>
<gene>
    <name evidence="1" type="ORF">E5329_02855</name>
</gene>
<keyword evidence="2" id="KW-1185">Reference proteome</keyword>
<sequence>MEYSKIQQKINDVVDDNVKKLAQLFPSAVKDGEVDFEALKEELGQFAEVDSEKYELTWAGKKNAKKIAQEDIVGKTLKFIPEDSKNADTTENLYIEGDNLEVLKLLRQNYYGAVKMIYIDPPYNTGNDFVYNDSFAMEQLESDIAEGNISYFGERYTVNSKSKNRYHANWMNMMYPRIKIAKDLMTDDGVIFISIDENEVCNIKKMCIEIFGEENYAGEIIWKNSSKNDQAYVSIQHEYIVCFVKNKDANKGLWNEKKEGLEEIYSAFEDFHEKYGDNWEEIHKEALNWYKQFSESNPICASKHYSWMDTNGIYFPSDISGPNYGQYRYEVIHPVTGKAVKEPSSGWRFPKETMEKKIAEGTIHFGKDEKTIPNNKTYLKDTEMQSLTSIVYRDGRVASKNLIALMGDNYFTNPKDADILMKLINAIGLSDKDIVLDFFSGSGTMAEAVMNCNTNGKKLKYILVQLREDFDETREKVDVKAKKVIDRCIDFLDELKKSHYLSEIGKERIRRAGEQVKRENPEADIDIGFKVFRVADTNIKWNSLMDAGQLDLAQIESTSDLVDFMPGAKDIDIVYELMLRQRDVALSETLELLSDIGNRTYLYASSYLVCLETEITVELVNKLAEIDPLPIKFIFRDSAFKDDIALKDETFRRLKALIEKNAGNSKVTYTVEFI</sequence>
<proteinExistence type="predicted"/>
<dbReference type="Proteomes" id="UP000304953">
    <property type="component" value="Unassembled WGS sequence"/>
</dbReference>
<organism evidence="1 2">
    <name type="scientific">Petralouisia muris</name>
    <dbReference type="NCBI Taxonomy" id="3032872"/>
    <lineage>
        <taxon>Bacteria</taxon>
        <taxon>Bacillati</taxon>
        <taxon>Bacillota</taxon>
        <taxon>Clostridia</taxon>
        <taxon>Lachnospirales</taxon>
        <taxon>Lachnospiraceae</taxon>
        <taxon>Petralouisia</taxon>
    </lineage>
</organism>
<accession>A0AC61S0F9</accession>
<evidence type="ECO:0000313" key="1">
    <source>
        <dbReference type="EMBL" id="TGY97810.1"/>
    </source>
</evidence>
<name>A0AC61S0F9_9FIRM</name>